<proteinExistence type="predicted"/>
<dbReference type="Gene3D" id="1.25.40.10">
    <property type="entry name" value="Tetratricopeptide repeat domain"/>
    <property type="match status" value="1"/>
</dbReference>
<sequence length="343" mass="37501">MLISVSVNGSLIISKKVKLLLASALLIFSSLAWGLEDEIQAAKDSGMIDYNLGYVADAIPKLEVAAEAGDVEAMYYLGESHRITHMGMTSDALEWYLKAAEHNDPYAMLRLWSGGACVAGDECPENAEGWREKARDEQLPLAEEGDADAMLALYYIYGALDDSDAGSAWLEKAAEAGNPEAQDRLAKMIQDGHGFYWSEGGRLEAAETLARGAAEQGYVPAMLTLSGIWGDKGEAEESWEWKVSAAESGMVGPMLGVAYCYLNPEKYQELGGNECLAGQDKVKGWAILYAMVEESGNQQAESLMERSRDLLTYDQRQKAEALAEVEWLNHGPPLSKFPPRYGF</sequence>
<gene>
    <name evidence="1" type="ORF">QC818_17950</name>
</gene>
<dbReference type="SUPFAM" id="SSF81901">
    <property type="entry name" value="HCP-like"/>
    <property type="match status" value="2"/>
</dbReference>
<protein>
    <submittedName>
        <fullName evidence="1">Sel1 repeat family protein</fullName>
    </submittedName>
</protein>
<accession>A0ABU1G6W7</accession>
<comment type="caution">
    <text evidence="1">The sequence shown here is derived from an EMBL/GenBank/DDBJ whole genome shotgun (WGS) entry which is preliminary data.</text>
</comment>
<reference evidence="1 2" key="1">
    <citation type="submission" date="2023-04" db="EMBL/GenBank/DDBJ databases">
        <title>A long-awaited taxogenomic arrangement of the family Halomonadaceae.</title>
        <authorList>
            <person name="De La Haba R."/>
            <person name="Chuvochina M."/>
            <person name="Wittouck S."/>
            <person name="Arahal D.R."/>
            <person name="Sanchez-Porro C."/>
            <person name="Hugenholtz P."/>
            <person name="Ventosa A."/>
        </authorList>
    </citation>
    <scope>NUCLEOTIDE SEQUENCE [LARGE SCALE GENOMIC DNA]</scope>
    <source>
        <strain evidence="1 2">DSM 23530</strain>
    </source>
</reference>
<dbReference type="PANTHER" id="PTHR11102">
    <property type="entry name" value="SEL-1-LIKE PROTEIN"/>
    <property type="match status" value="1"/>
</dbReference>
<dbReference type="InterPro" id="IPR011990">
    <property type="entry name" value="TPR-like_helical_dom_sf"/>
</dbReference>
<dbReference type="PANTHER" id="PTHR11102:SF160">
    <property type="entry name" value="ERAD-ASSOCIATED E3 UBIQUITIN-PROTEIN LIGASE COMPONENT HRD3"/>
    <property type="match status" value="1"/>
</dbReference>
<organism evidence="1 2">
    <name type="scientific">Halomonas koreensis</name>
    <dbReference type="NCBI Taxonomy" id="245385"/>
    <lineage>
        <taxon>Bacteria</taxon>
        <taxon>Pseudomonadati</taxon>
        <taxon>Pseudomonadota</taxon>
        <taxon>Gammaproteobacteria</taxon>
        <taxon>Oceanospirillales</taxon>
        <taxon>Halomonadaceae</taxon>
        <taxon>Halomonas</taxon>
    </lineage>
</organism>
<dbReference type="Proteomes" id="UP001264519">
    <property type="component" value="Unassembled WGS sequence"/>
</dbReference>
<keyword evidence="2" id="KW-1185">Reference proteome</keyword>
<name>A0ABU1G6W7_9GAMM</name>
<evidence type="ECO:0000313" key="1">
    <source>
        <dbReference type="EMBL" id="MDR5868671.1"/>
    </source>
</evidence>
<evidence type="ECO:0000313" key="2">
    <source>
        <dbReference type="Proteomes" id="UP001264519"/>
    </source>
</evidence>
<dbReference type="EMBL" id="JARWAK010000025">
    <property type="protein sequence ID" value="MDR5868671.1"/>
    <property type="molecule type" value="Genomic_DNA"/>
</dbReference>
<dbReference type="InterPro" id="IPR050767">
    <property type="entry name" value="Sel1_AlgK"/>
</dbReference>
<dbReference type="RefSeq" id="WP_309654245.1">
    <property type="nucleotide sequence ID" value="NZ_JARWAK010000025.1"/>
</dbReference>